<evidence type="ECO:0008006" key="4">
    <source>
        <dbReference type="Google" id="ProtNLM"/>
    </source>
</evidence>
<accession>S5LT88</accession>
<dbReference type="OrthoDB" id="390356at2"/>
<keyword evidence="1" id="KW-0472">Membrane</keyword>
<keyword evidence="1" id="KW-1133">Transmembrane helix</keyword>
<protein>
    <recommendedName>
        <fullName evidence="4">PTS EIIB type-1 domain-containing protein</fullName>
    </recommendedName>
</protein>
<sequence length="120" mass="13747">MVTTVLILVAILFVVCSITLLIYISTRKIVIQKNSLDKLENIPSVFTFKNIVKALGGFENIVEVKDKKVKIVVLSLINKKHLKILGIKWTLEEDFILMSVTGFNLNLFLLKLERELKNFK</sequence>
<feature type="transmembrane region" description="Helical" evidence="1">
    <location>
        <begin position="6"/>
        <end position="24"/>
    </location>
</feature>
<dbReference type="RefSeq" id="WP_020834053.1">
    <property type="nucleotide sequence ID" value="NC_021846.1"/>
</dbReference>
<reference evidence="2 3" key="1">
    <citation type="journal article" date="2013" name="Genome Biol. Evol.">
        <title>Comparison of metabolic capacities and inference of gene content evolution in mosquito-associated Spiroplasma diminutum and S. taiwanense.</title>
        <authorList>
            <person name="Lo W.S."/>
            <person name="Ku C."/>
            <person name="Chen L.L."/>
            <person name="Chang T.H."/>
            <person name="Kuo C.H."/>
        </authorList>
    </citation>
    <scope>NUCLEOTIDE SEQUENCE [LARGE SCALE GENOMIC DNA]</scope>
    <source>
        <strain evidence="2">CT-1</strain>
    </source>
</reference>
<dbReference type="KEGG" id="stai:STAIW_v1c02500"/>
<keyword evidence="1" id="KW-0812">Transmembrane</keyword>
<dbReference type="PATRIC" id="fig|1276220.3.peg.252"/>
<gene>
    <name evidence="2" type="ORF">STAIW_v1c02500</name>
</gene>
<evidence type="ECO:0000256" key="1">
    <source>
        <dbReference type="SAM" id="Phobius"/>
    </source>
</evidence>
<dbReference type="HOGENOM" id="CLU_166188_0_0_14"/>
<dbReference type="EMBL" id="CP005074">
    <property type="protein sequence ID" value="AGR40914.1"/>
    <property type="molecule type" value="Genomic_DNA"/>
</dbReference>
<name>S5LT88_9MOLU</name>
<dbReference type="Proteomes" id="UP000014984">
    <property type="component" value="Chromosome"/>
</dbReference>
<keyword evidence="3" id="KW-1185">Reference proteome</keyword>
<evidence type="ECO:0000313" key="3">
    <source>
        <dbReference type="Proteomes" id="UP000014984"/>
    </source>
</evidence>
<dbReference type="STRING" id="1276220.STAIW_v1c02500"/>
<dbReference type="AlphaFoldDB" id="S5LT88"/>
<organism evidence="2 3">
    <name type="scientific">Spiroplasma taiwanense CT-1</name>
    <dbReference type="NCBI Taxonomy" id="1276220"/>
    <lineage>
        <taxon>Bacteria</taxon>
        <taxon>Bacillati</taxon>
        <taxon>Mycoplasmatota</taxon>
        <taxon>Mollicutes</taxon>
        <taxon>Entomoplasmatales</taxon>
        <taxon>Spiroplasmataceae</taxon>
        <taxon>Spiroplasma</taxon>
    </lineage>
</organism>
<proteinExistence type="predicted"/>
<evidence type="ECO:0000313" key="2">
    <source>
        <dbReference type="EMBL" id="AGR40914.1"/>
    </source>
</evidence>